<organism evidence="1">
    <name type="scientific">Siphoviridae sp. ctNxi14</name>
    <dbReference type="NCBI Taxonomy" id="2825475"/>
    <lineage>
        <taxon>Viruses</taxon>
        <taxon>Duplodnaviria</taxon>
        <taxon>Heunggongvirae</taxon>
        <taxon>Uroviricota</taxon>
        <taxon>Caudoviricetes</taxon>
    </lineage>
</organism>
<protein>
    <submittedName>
        <fullName evidence="1">Minor tail protein</fullName>
    </submittedName>
</protein>
<sequence length="1447" mass="152321">MADVDITSLSVEISAESQGAELSIDKLTTAISKLRTKGSIGKVCSSLDTLTKSISALKSASSGMDGLSRINDFMDRISNVNLSESAKGIRSVASALTRISSVDLKGIDFSGLKGKMNSLQNGLSPLSKVDASGLRSVSSALNSIAKIPDFSSKLNSKTLDDFATSCKKITDALDPLASKIETVGNSFAKLPTNIQNVIAATDGATKSSSKSAKSYLSLSNQLNGFIRSAAKLVSLKAIATYLGNAAEKFNSYYEAANLFGVSMKGLTGEANTFINKMETLLGIDPTEAMNNMATIQSLTTSFGLASDKAYVLSKNLTQLGYDLASLKNIPVAESFTKIQAAISGELEPIRRLGVDISNARLQQELLNLGYSQSVSTLSQADKAVLRYIAIMKQTTDAQGDFARTLSSPANMIRILQAQLNSLARAVGSLLYPALKSILPPLIAAVELVKELVTGIASLMGVKVEFPDFSSASDAVGGVTDAMDNTTKATGKAAKAFKNYIMGFDELNVIQKDNGSSGGSGSGSGAAGNILGDVDLSGYDMFKNYVGSSVDEIKAKLEKLLPLIAGIAAWFATWAISNSVLTALEKIKGEGSLIEAVLKLWKNPIMAAAVAVGIIVARFVSLYQNSEKFRKGLERVRALVYLAAEGFKQGWNISLTDGKLGESIEYLKESLSNLGQSILNLLPESWQEGIASAFDSISKVVKKLDLDVWDLVTTLAGIGLIVSGHPVAGLAVIGFEAISVAVRGLGSENQKTAFGMETDWFNSFKSIGESVANFAAAAVTAIGNIINDIAIFVGWIKNGVSETDRLDLQMNGNFIENFVMGIAQTIHNIGVFVGWIIKGVDESDRLAIAANGNFAEKFILLIADVINGIKDAVTWFGKLIDKISKFNPVSVGKNIIDGIAKGIVGKKSVADDAVKAVTDGIKEEAQTELGINSPSKVFKGYGVYLIEGLVNGVLATKDLAVNAIQSVSDVVKTIGSQLADENYGLGNGSISLSIDASGKSMMETANALKRSVRTTNDSFGGWFKKVKTDLSDFTEGIDAVTKAGKDISNGFKSSVDALTAASKSILNTHDGFVSAVSDIRSFVKKSVAEIENEYQYNGFFGAAGLAIQKAFEGVYLVFDKVSTAIKNVSDTIDSVKNVITTFNNLKTKVGEVIDQVPALKQAYGGLKSFFSDLFDKDSGIGKFFSDSWDSILKGTKGFLNQLGIDFSDAWESLGIKKGVKTLTDFIFKAFDTNWGDILKSGLNFLKQFGSNLGIGSGNGSGGSSGSGSGSGSGGDALKWGKTLLNGGIAIFKAVTGDIPGAILSALGAVGNVAGDIFGWVGDAVGGAVSWVGDAIGGVVDFVKGIFGFASGGFPDAGQLFIAREAGAEMVGSMGGHTAVANNDQIVEGIREGVEAAMERQNQLLRRQNELLQALLEKEGSAEVNVSSFYQAVNRTNQRNGKTIIPVGT</sequence>
<accession>A0A8S5VHM8</accession>
<reference evidence="1" key="1">
    <citation type="journal article" date="2021" name="Proc. Natl. Acad. Sci. U.S.A.">
        <title>A Catalog of Tens of Thousands of Viruses from Human Metagenomes Reveals Hidden Associations with Chronic Diseases.</title>
        <authorList>
            <person name="Tisza M.J."/>
            <person name="Buck C.B."/>
        </authorList>
    </citation>
    <scope>NUCLEOTIDE SEQUENCE</scope>
    <source>
        <strain evidence="1">CtNxi14</strain>
    </source>
</reference>
<proteinExistence type="predicted"/>
<name>A0A8S5VHM8_9CAUD</name>
<dbReference type="EMBL" id="BK016266">
    <property type="protein sequence ID" value="DAG06095.1"/>
    <property type="molecule type" value="Genomic_DNA"/>
</dbReference>
<evidence type="ECO:0000313" key="1">
    <source>
        <dbReference type="EMBL" id="DAG06095.1"/>
    </source>
</evidence>